<dbReference type="GO" id="GO:0005525">
    <property type="term" value="F:GTP binding"/>
    <property type="evidence" value="ECO:0007669"/>
    <property type="project" value="UniProtKB-KW"/>
</dbReference>
<feature type="compositionally biased region" description="Acidic residues" evidence="8">
    <location>
        <begin position="12"/>
        <end position="33"/>
    </location>
</feature>
<feature type="domain" description="Tr-type G" evidence="9">
    <location>
        <begin position="187"/>
        <end position="399"/>
    </location>
</feature>
<dbReference type="GO" id="GO:0003746">
    <property type="term" value="F:translation elongation factor activity"/>
    <property type="evidence" value="ECO:0007669"/>
    <property type="project" value="UniProtKB-KW"/>
</dbReference>
<keyword evidence="10" id="KW-0251">Elongation factor</keyword>
<evidence type="ECO:0000256" key="3">
    <source>
        <dbReference type="ARBA" id="ARBA00022741"/>
    </source>
</evidence>
<comment type="catalytic activity">
    <reaction evidence="7">
        <text>GTP + H2O = GDP + phosphate + H(+)</text>
        <dbReference type="Rhea" id="RHEA:19669"/>
        <dbReference type="ChEBI" id="CHEBI:15377"/>
        <dbReference type="ChEBI" id="CHEBI:15378"/>
        <dbReference type="ChEBI" id="CHEBI:37565"/>
        <dbReference type="ChEBI" id="CHEBI:43474"/>
        <dbReference type="ChEBI" id="CHEBI:58189"/>
    </reaction>
    <physiologicalReaction direction="left-to-right" evidence="7">
        <dbReference type="Rhea" id="RHEA:19670"/>
    </physiologicalReaction>
</comment>
<evidence type="ECO:0000256" key="5">
    <source>
        <dbReference type="ARBA" id="ARBA00022917"/>
    </source>
</evidence>
<dbReference type="GO" id="GO:0005737">
    <property type="term" value="C:cytoplasm"/>
    <property type="evidence" value="ECO:0007669"/>
    <property type="project" value="UniProtKB-SubCell"/>
</dbReference>
<feature type="compositionally biased region" description="Polar residues" evidence="8">
    <location>
        <begin position="126"/>
        <end position="173"/>
    </location>
</feature>
<keyword evidence="5" id="KW-0648">Protein biosynthesis</keyword>
<dbReference type="OrthoDB" id="342024at2759"/>
<comment type="caution">
    <text evidence="10">The sequence shown here is derived from an EMBL/GenBank/DDBJ whole genome shotgun (WGS) entry which is preliminary data.</text>
</comment>
<evidence type="ECO:0000313" key="10">
    <source>
        <dbReference type="EMBL" id="KAG7345029.1"/>
    </source>
</evidence>
<keyword evidence="2" id="KW-0963">Cytoplasm</keyword>
<dbReference type="Proteomes" id="UP000693970">
    <property type="component" value="Unassembled WGS sequence"/>
</dbReference>
<dbReference type="FunFam" id="3.40.50.300:FF:000204">
    <property type="entry name" value="Translation elongation factor Tu"/>
    <property type="match status" value="1"/>
</dbReference>
<dbReference type="Pfam" id="PF00009">
    <property type="entry name" value="GTP_EFTU"/>
    <property type="match status" value="1"/>
</dbReference>
<sequence>MSRHRLVRNLVEDDYYDDDYDDYDEDDYDDYDDTYAPPPKKAPAPKSTPAKQVAAKNVATENTIPGKVQSTASVGVTKAPPGWGKPTTASPPNAAQKSPPKAPPKAASAPSSGGVVKPPPGWGAPSLSSPPTTNSHTLEGNLPTATFPKSSSTISRGTTQKSKQGSAASSMSVYTPRPVPNFLRNTKSQLSMVILGHVDAGKSTLMGQVLVATGQVSKRDAAKQGSLAYLLDENESERERGVTMEIGTKTLRVPSHDIVILDAPGHHDFIPVMITGAANADVAILVVAAVTGEFEAGFTGGGQTKEHILLARGLGVTQIIVAVNKLDVEGWSEDRYYQIQKEVQAFLLKQQFKPKRIKFVPISGLTGENIMERKNADLKSWYKGPTLLEAVDSYMPANRSIEKPPRFIVSDVYAEGKGVVTRGRVVQGYFEVGDRLVVLPVGDPVTVSRLEHLQAPSDDTDDPKRLSIGVAGDTIELVFNDIDIMRLSVGNILSLPNATPPLTNKAKARVIIMDKLTVPIIRGAQVIFHMHSLDVPAVMTKLIATLNGDGSVKKERPRAITSGVNAVVELTLSDKIVMESYSDCRSLGRFVLRRGGDTIAIGIIDKTL</sequence>
<dbReference type="InterPro" id="IPR000795">
    <property type="entry name" value="T_Tr_GTP-bd_dom"/>
</dbReference>
<comment type="subcellular location">
    <subcellularLocation>
        <location evidence="1">Cytoplasm</location>
    </subcellularLocation>
</comment>
<evidence type="ECO:0000256" key="8">
    <source>
        <dbReference type="SAM" id="MobiDB-lite"/>
    </source>
</evidence>
<evidence type="ECO:0000256" key="1">
    <source>
        <dbReference type="ARBA" id="ARBA00004496"/>
    </source>
</evidence>
<accession>A0A9K3PHD9</accession>
<keyword evidence="3" id="KW-0547">Nucleotide-binding</keyword>
<feature type="compositionally biased region" description="Low complexity" evidence="8">
    <location>
        <begin position="90"/>
        <end position="116"/>
    </location>
</feature>
<evidence type="ECO:0000256" key="2">
    <source>
        <dbReference type="ARBA" id="ARBA00022490"/>
    </source>
</evidence>
<feature type="region of interest" description="Disordered" evidence="8">
    <location>
        <begin position="1"/>
        <end position="176"/>
    </location>
</feature>
<evidence type="ECO:0000256" key="7">
    <source>
        <dbReference type="ARBA" id="ARBA00049117"/>
    </source>
</evidence>
<feature type="compositionally biased region" description="Polar residues" evidence="8">
    <location>
        <begin position="59"/>
        <end position="74"/>
    </location>
</feature>
<dbReference type="PROSITE" id="PS51722">
    <property type="entry name" value="G_TR_2"/>
    <property type="match status" value="1"/>
</dbReference>
<dbReference type="InterPro" id="IPR050100">
    <property type="entry name" value="TRAFAC_GTPase_members"/>
</dbReference>
<dbReference type="CDD" id="cd04093">
    <property type="entry name" value="HBS1_C_III"/>
    <property type="match status" value="1"/>
</dbReference>
<proteinExistence type="predicted"/>
<keyword evidence="6" id="KW-0342">GTP-binding</keyword>
<dbReference type="InterPro" id="IPR054696">
    <property type="entry name" value="GTP-eEF1A_C"/>
</dbReference>
<reference evidence="10" key="1">
    <citation type="journal article" date="2021" name="Sci. Rep.">
        <title>Diploid genomic architecture of Nitzschia inconspicua, an elite biomass production diatom.</title>
        <authorList>
            <person name="Oliver A."/>
            <person name="Podell S."/>
            <person name="Pinowska A."/>
            <person name="Traller J.C."/>
            <person name="Smith S.R."/>
            <person name="McClure R."/>
            <person name="Beliaev A."/>
            <person name="Bohutskyi P."/>
            <person name="Hill E.A."/>
            <person name="Rabines A."/>
            <person name="Zheng H."/>
            <person name="Allen L.Z."/>
            <person name="Kuo A."/>
            <person name="Grigoriev I.V."/>
            <person name="Allen A.E."/>
            <person name="Hazlebeck D."/>
            <person name="Allen E.E."/>
        </authorList>
    </citation>
    <scope>NUCLEOTIDE SEQUENCE</scope>
    <source>
        <strain evidence="10">Hildebrandi</strain>
    </source>
</reference>
<protein>
    <submittedName>
        <fullName evidence="10">Translation elongation factor EF-1 subunit alpha</fullName>
    </submittedName>
</protein>
<evidence type="ECO:0000256" key="6">
    <source>
        <dbReference type="ARBA" id="ARBA00023134"/>
    </source>
</evidence>
<dbReference type="PANTHER" id="PTHR23115">
    <property type="entry name" value="TRANSLATION FACTOR"/>
    <property type="match status" value="1"/>
</dbReference>
<dbReference type="AlphaFoldDB" id="A0A9K3PHD9"/>
<name>A0A9K3PHD9_9STRA</name>
<keyword evidence="4" id="KW-0378">Hydrolase</keyword>
<dbReference type="GO" id="GO:0003924">
    <property type="term" value="F:GTPase activity"/>
    <property type="evidence" value="ECO:0007669"/>
    <property type="project" value="InterPro"/>
</dbReference>
<evidence type="ECO:0000313" key="11">
    <source>
        <dbReference type="Proteomes" id="UP000693970"/>
    </source>
</evidence>
<organism evidence="10 11">
    <name type="scientific">Nitzschia inconspicua</name>
    <dbReference type="NCBI Taxonomy" id="303405"/>
    <lineage>
        <taxon>Eukaryota</taxon>
        <taxon>Sar</taxon>
        <taxon>Stramenopiles</taxon>
        <taxon>Ochrophyta</taxon>
        <taxon>Bacillariophyta</taxon>
        <taxon>Bacillariophyceae</taxon>
        <taxon>Bacillariophycidae</taxon>
        <taxon>Bacillariales</taxon>
        <taxon>Bacillariaceae</taxon>
        <taxon>Nitzschia</taxon>
    </lineage>
</organism>
<dbReference type="EMBL" id="JAGRRH010000022">
    <property type="protein sequence ID" value="KAG7345029.1"/>
    <property type="molecule type" value="Genomic_DNA"/>
</dbReference>
<keyword evidence="11" id="KW-1185">Reference proteome</keyword>
<evidence type="ECO:0000259" key="9">
    <source>
        <dbReference type="PROSITE" id="PS51722"/>
    </source>
</evidence>
<reference evidence="10" key="2">
    <citation type="submission" date="2021-04" db="EMBL/GenBank/DDBJ databases">
        <authorList>
            <person name="Podell S."/>
        </authorList>
    </citation>
    <scope>NUCLEOTIDE SEQUENCE</scope>
    <source>
        <strain evidence="10">Hildebrandi</strain>
    </source>
</reference>
<gene>
    <name evidence="10" type="ORF">IV203_032560</name>
</gene>
<dbReference type="FunFam" id="2.40.30.10:FF:000070">
    <property type="entry name" value="Translation elongation factor EF-1 subunit"/>
    <property type="match status" value="1"/>
</dbReference>
<evidence type="ECO:0000256" key="4">
    <source>
        <dbReference type="ARBA" id="ARBA00022801"/>
    </source>
</evidence>
<dbReference type="Pfam" id="PF22594">
    <property type="entry name" value="GTP-eEF1A_C"/>
    <property type="match status" value="1"/>
</dbReference>